<dbReference type="Gene3D" id="1.20.1270.240">
    <property type="match status" value="1"/>
</dbReference>
<dbReference type="Proteomes" id="UP000620633">
    <property type="component" value="Unassembled WGS sequence"/>
</dbReference>
<organism evidence="1 2">
    <name type="scientific">Deinococcus knuensis</name>
    <dbReference type="NCBI Taxonomy" id="1837380"/>
    <lineage>
        <taxon>Bacteria</taxon>
        <taxon>Thermotogati</taxon>
        <taxon>Deinococcota</taxon>
        <taxon>Deinococci</taxon>
        <taxon>Deinococcales</taxon>
        <taxon>Deinococcaceae</taxon>
        <taxon>Deinococcus</taxon>
    </lineage>
</organism>
<dbReference type="SUPFAM" id="SSF56112">
    <property type="entry name" value="Protein kinase-like (PK-like)"/>
    <property type="match status" value="1"/>
</dbReference>
<dbReference type="EMBL" id="BMQO01000001">
    <property type="protein sequence ID" value="GGS14619.1"/>
    <property type="molecule type" value="Genomic_DNA"/>
</dbReference>
<dbReference type="InterPro" id="IPR006748">
    <property type="entry name" value="NH2Glyco/OHUrea_AB-resist_kin"/>
</dbReference>
<dbReference type="Gene3D" id="1.10.510.10">
    <property type="entry name" value="Transferase(Phosphotransferase) domain 1"/>
    <property type="match status" value="1"/>
</dbReference>
<keyword evidence="2" id="KW-1185">Reference proteome</keyword>
<protein>
    <submittedName>
        <fullName evidence="1">3'-kinase</fullName>
    </submittedName>
</protein>
<name>A0ABQ2SDC2_9DEIO</name>
<accession>A0ABQ2SDC2</accession>
<dbReference type="Pfam" id="PF04655">
    <property type="entry name" value="APH_6_hur"/>
    <property type="match status" value="1"/>
</dbReference>
<sequence>MQSERVSVDSYLRRWNLTPDGAAIRTPSSDLMPVRWQGRPAMLKVARSAEEQRGNDLMVWLEGEGAARVYRHGGAALLMERLESAPDLAALALGGQDDAATRILCGAAAGVHRDRPQPPATLLSLTWWFEALAESAELGGVFRQAWGTAQRLLADQRDVRPLHGDLHHGNVLRSPERGWLVIDPKGLTGERTFDFANLLCNPTLAHALTPGRLERQSALIAREAGLDRARLLAWVGAYAALSAAWHLEDAQMEQARQSLAVSALAHSLR</sequence>
<evidence type="ECO:0000313" key="2">
    <source>
        <dbReference type="Proteomes" id="UP000620633"/>
    </source>
</evidence>
<dbReference type="InterPro" id="IPR011009">
    <property type="entry name" value="Kinase-like_dom_sf"/>
</dbReference>
<evidence type="ECO:0000313" key="1">
    <source>
        <dbReference type="EMBL" id="GGS14619.1"/>
    </source>
</evidence>
<proteinExistence type="predicted"/>
<gene>
    <name evidence="1" type="ORF">GCM10008961_02360</name>
</gene>
<comment type="caution">
    <text evidence="1">The sequence shown here is derived from an EMBL/GenBank/DDBJ whole genome shotgun (WGS) entry which is preliminary data.</text>
</comment>
<reference evidence="2" key="1">
    <citation type="journal article" date="2019" name="Int. J. Syst. Evol. Microbiol.">
        <title>The Global Catalogue of Microorganisms (GCM) 10K type strain sequencing project: providing services to taxonomists for standard genome sequencing and annotation.</title>
        <authorList>
            <consortium name="The Broad Institute Genomics Platform"/>
            <consortium name="The Broad Institute Genome Sequencing Center for Infectious Disease"/>
            <person name="Wu L."/>
            <person name="Ma J."/>
        </authorList>
    </citation>
    <scope>NUCLEOTIDE SEQUENCE [LARGE SCALE GENOMIC DNA]</scope>
    <source>
        <strain evidence="2">JCM 31406</strain>
    </source>
</reference>